<feature type="compositionally biased region" description="Polar residues" evidence="7">
    <location>
        <begin position="278"/>
        <end position="293"/>
    </location>
</feature>
<evidence type="ECO:0000256" key="8">
    <source>
        <dbReference type="SAM" id="Phobius"/>
    </source>
</evidence>
<dbReference type="AlphaFoldDB" id="A0A9J7NDK7"/>
<keyword evidence="10" id="KW-1185">Reference proteome</keyword>
<feature type="region of interest" description="Disordered" evidence="7">
    <location>
        <begin position="74"/>
        <end position="191"/>
    </location>
</feature>
<dbReference type="OMA" id="HTNINSQ"/>
<reference evidence="10" key="1">
    <citation type="journal article" date="2020" name="Nat. Ecol. Evol.">
        <title>Deeply conserved synteny resolves early events in vertebrate evolution.</title>
        <authorList>
            <person name="Simakov O."/>
            <person name="Marletaz F."/>
            <person name="Yue J.X."/>
            <person name="O'Connell B."/>
            <person name="Jenkins J."/>
            <person name="Brandt A."/>
            <person name="Calef R."/>
            <person name="Tung C.H."/>
            <person name="Huang T.K."/>
            <person name="Schmutz J."/>
            <person name="Satoh N."/>
            <person name="Yu J.K."/>
            <person name="Putnam N.H."/>
            <person name="Green R.E."/>
            <person name="Rokhsar D.S."/>
        </authorList>
    </citation>
    <scope>NUCLEOTIDE SEQUENCE [LARGE SCALE GENOMIC DNA]</scope>
    <source>
        <strain evidence="10">S238N-H82</strain>
    </source>
</reference>
<comment type="subcellular location">
    <subcellularLocation>
        <location evidence="1">Membrane</location>
        <topology evidence="1">Single-pass membrane protein</topology>
    </subcellularLocation>
</comment>
<feature type="domain" description="LRRCT" evidence="9">
    <location>
        <begin position="18"/>
        <end position="42"/>
    </location>
</feature>
<dbReference type="RefSeq" id="XP_035699710.1">
    <property type="nucleotide sequence ID" value="XM_035843817.1"/>
</dbReference>
<dbReference type="GeneID" id="118432281"/>
<accession>A0A9J7NDK7</accession>
<evidence type="ECO:0000256" key="1">
    <source>
        <dbReference type="ARBA" id="ARBA00004167"/>
    </source>
</evidence>
<feature type="compositionally biased region" description="Polar residues" evidence="7">
    <location>
        <begin position="153"/>
        <end position="171"/>
    </location>
</feature>
<keyword evidence="4 8" id="KW-1133">Transmembrane helix</keyword>
<feature type="region of interest" description="Disordered" evidence="7">
    <location>
        <begin position="278"/>
        <end position="383"/>
    </location>
</feature>
<proteinExistence type="predicted"/>
<dbReference type="InterPro" id="IPR052313">
    <property type="entry name" value="GPIb-IX-V_Complex"/>
</dbReference>
<keyword evidence="2" id="KW-0433">Leucine-rich repeat</keyword>
<feature type="compositionally biased region" description="Polar residues" evidence="7">
    <location>
        <begin position="121"/>
        <end position="139"/>
    </location>
</feature>
<keyword evidence="6" id="KW-1015">Disulfide bond</keyword>
<protein>
    <submittedName>
        <fullName evidence="11">Mucin-17-like</fullName>
    </submittedName>
</protein>
<evidence type="ECO:0000256" key="2">
    <source>
        <dbReference type="ARBA" id="ARBA00022614"/>
    </source>
</evidence>
<dbReference type="KEGG" id="bfo:118432281"/>
<evidence type="ECO:0000256" key="3">
    <source>
        <dbReference type="ARBA" id="ARBA00022692"/>
    </source>
</evidence>
<feature type="compositionally biased region" description="Low complexity" evidence="7">
    <location>
        <begin position="173"/>
        <end position="184"/>
    </location>
</feature>
<evidence type="ECO:0000256" key="4">
    <source>
        <dbReference type="ARBA" id="ARBA00022989"/>
    </source>
</evidence>
<dbReference type="OrthoDB" id="10504862at2759"/>
<dbReference type="PANTHER" id="PTHR22650:SF4">
    <property type="entry name" value="LEUCINE-RICH REPEAT AND TRANSMEMBRANE DOMAIN-CONTAINING PROTEIN 2-LIKE"/>
    <property type="match status" value="1"/>
</dbReference>
<organism evidence="10 11">
    <name type="scientific">Branchiostoma floridae</name>
    <name type="common">Florida lancelet</name>
    <name type="synonym">Amphioxus</name>
    <dbReference type="NCBI Taxonomy" id="7739"/>
    <lineage>
        <taxon>Eukaryota</taxon>
        <taxon>Metazoa</taxon>
        <taxon>Chordata</taxon>
        <taxon>Cephalochordata</taxon>
        <taxon>Leptocardii</taxon>
        <taxon>Amphioxiformes</taxon>
        <taxon>Branchiostomatidae</taxon>
        <taxon>Branchiostoma</taxon>
    </lineage>
</organism>
<evidence type="ECO:0000256" key="6">
    <source>
        <dbReference type="ARBA" id="ARBA00023157"/>
    </source>
</evidence>
<dbReference type="PANTHER" id="PTHR22650">
    <property type="entry name" value="GLYCOPROTEIN IB BETA"/>
    <property type="match status" value="1"/>
</dbReference>
<feature type="region of interest" description="Disordered" evidence="7">
    <location>
        <begin position="250"/>
        <end position="269"/>
    </location>
</feature>
<dbReference type="Proteomes" id="UP000001554">
    <property type="component" value="Chromosome 15"/>
</dbReference>
<feature type="compositionally biased region" description="Low complexity" evidence="7">
    <location>
        <begin position="141"/>
        <end position="152"/>
    </location>
</feature>
<evidence type="ECO:0000313" key="10">
    <source>
        <dbReference type="Proteomes" id="UP000001554"/>
    </source>
</evidence>
<evidence type="ECO:0000313" key="11">
    <source>
        <dbReference type="RefSeq" id="XP_035699710.1"/>
    </source>
</evidence>
<evidence type="ECO:0000256" key="7">
    <source>
        <dbReference type="SAM" id="MobiDB-lite"/>
    </source>
</evidence>
<feature type="compositionally biased region" description="Polar residues" evidence="7">
    <location>
        <begin position="89"/>
        <end position="107"/>
    </location>
</feature>
<feature type="transmembrane region" description="Helical" evidence="8">
    <location>
        <begin position="212"/>
        <end position="233"/>
    </location>
</feature>
<evidence type="ECO:0000256" key="5">
    <source>
        <dbReference type="ARBA" id="ARBA00023136"/>
    </source>
</evidence>
<sequence length="396" mass="42393">MAPFRQRMNGSYPFEDQIRCAGPANLAGQNISDVNPEDLICEETTPAYSTLTKKHVVDSTLNLSTFHQSAKLTTKVPTLPPTPSSMPTAGSNTGWSMFSTSTQSKSKVPTLSPTPTNTPTAGSNPGWSMFSTSTKSISKVPTLSPTPTNTPTAGSHSGWSMFSTSTKSISKVPTLSPTPTNTPTAGSNPGWSTITESNPGPNISAISLPMPVLATLFVVLGIFIISAIAFAVTQRCIYKRKEREHTYALASSAGPSNLNPTGKSSGHVQIRGHTNINSQSQMSHSGTGNSQHVYNVPTDDPVYDTIPEINQRESPNQGAGNIHLGSCNNGYEVPSPSMGPENGARPQARQGPQSHKYENRQVSTAARPNHYEPLRNPSGQQQHTYTSLLPQYLQHH</sequence>
<feature type="compositionally biased region" description="Polar residues" evidence="7">
    <location>
        <begin position="253"/>
        <end position="269"/>
    </location>
</feature>
<dbReference type="InterPro" id="IPR000483">
    <property type="entry name" value="Cys-rich_flank_reg_C"/>
</dbReference>
<reference evidence="11" key="2">
    <citation type="submission" date="2025-08" db="UniProtKB">
        <authorList>
            <consortium name="RefSeq"/>
        </authorList>
    </citation>
    <scope>IDENTIFICATION</scope>
    <source>
        <strain evidence="11">S238N-H82</strain>
        <tissue evidence="11">Testes</tissue>
    </source>
</reference>
<gene>
    <name evidence="11" type="primary">LOC118432281</name>
</gene>
<name>A0A9J7NDK7_BRAFL</name>
<feature type="compositionally biased region" description="Low complexity" evidence="7">
    <location>
        <begin position="109"/>
        <end position="120"/>
    </location>
</feature>
<keyword evidence="5 8" id="KW-0472">Membrane</keyword>
<keyword evidence="3 8" id="KW-0812">Transmembrane</keyword>
<evidence type="ECO:0000259" key="9">
    <source>
        <dbReference type="Pfam" id="PF01463"/>
    </source>
</evidence>
<dbReference type="Pfam" id="PF01463">
    <property type="entry name" value="LRRCT"/>
    <property type="match status" value="1"/>
</dbReference>